<keyword evidence="1" id="KW-0472">Membrane</keyword>
<feature type="transmembrane region" description="Helical" evidence="1">
    <location>
        <begin position="12"/>
        <end position="35"/>
    </location>
</feature>
<name>A0ABZ0Y4N5_9BURK</name>
<accession>A0ABZ0Y4N5</accession>
<dbReference type="Proteomes" id="UP001326110">
    <property type="component" value="Chromosome"/>
</dbReference>
<protein>
    <submittedName>
        <fullName evidence="2">Uncharacterized protein</fullName>
    </submittedName>
</protein>
<dbReference type="RefSeq" id="WP_019920868.1">
    <property type="nucleotide sequence ID" value="NZ_CP140152.1"/>
</dbReference>
<sequence length="218" mass="23916">MSKLRAAFRTMTNIAIIVFMLGIFASMLFALRLVIDDPKKGLASSEAAGWVQALGSVIAIASGFALANRQAQSAAALAKTERLEQDVERLLSAFAVVAHAKEIIDEALTNMSKEGSLMGYFLVSSYYLDFEGGKRALELIPLHELRSAEMIKGVLGVQNCLTAAHRLTEFGRENPSLDNHDIDEWFAQVEEFRLASEDAMERVSEGVDRARNLLPPEA</sequence>
<evidence type="ECO:0000256" key="1">
    <source>
        <dbReference type="SAM" id="Phobius"/>
    </source>
</evidence>
<keyword evidence="3" id="KW-1185">Reference proteome</keyword>
<gene>
    <name evidence="2" type="ORF">SR858_11185</name>
</gene>
<organism evidence="2 3">
    <name type="scientific">Duganella zoogloeoides</name>
    <dbReference type="NCBI Taxonomy" id="75659"/>
    <lineage>
        <taxon>Bacteria</taxon>
        <taxon>Pseudomonadati</taxon>
        <taxon>Pseudomonadota</taxon>
        <taxon>Betaproteobacteria</taxon>
        <taxon>Burkholderiales</taxon>
        <taxon>Oxalobacteraceae</taxon>
        <taxon>Telluria group</taxon>
        <taxon>Duganella</taxon>
    </lineage>
</organism>
<evidence type="ECO:0000313" key="2">
    <source>
        <dbReference type="EMBL" id="WQH06861.1"/>
    </source>
</evidence>
<keyword evidence="1" id="KW-0812">Transmembrane</keyword>
<proteinExistence type="predicted"/>
<reference evidence="2 3" key="1">
    <citation type="submission" date="2023-11" db="EMBL/GenBank/DDBJ databases">
        <title>MicrobeMod: A computational toolkit for identifying prokaryotic methylation and restriction-modification with nanopore sequencing.</title>
        <authorList>
            <person name="Crits-Christoph A."/>
            <person name="Kang S.C."/>
            <person name="Lee H."/>
            <person name="Ostrov N."/>
        </authorList>
    </citation>
    <scope>NUCLEOTIDE SEQUENCE [LARGE SCALE GENOMIC DNA]</scope>
    <source>
        <strain evidence="2 3">ATCC 25935</strain>
    </source>
</reference>
<keyword evidence="1" id="KW-1133">Transmembrane helix</keyword>
<feature type="transmembrane region" description="Helical" evidence="1">
    <location>
        <begin position="47"/>
        <end position="67"/>
    </location>
</feature>
<evidence type="ECO:0000313" key="3">
    <source>
        <dbReference type="Proteomes" id="UP001326110"/>
    </source>
</evidence>
<dbReference type="GeneID" id="43162698"/>
<dbReference type="EMBL" id="CP140152">
    <property type="protein sequence ID" value="WQH06861.1"/>
    <property type="molecule type" value="Genomic_DNA"/>
</dbReference>